<proteinExistence type="inferred from homology"/>
<evidence type="ECO:0000313" key="6">
    <source>
        <dbReference type="Proteomes" id="UP001291623"/>
    </source>
</evidence>
<dbReference type="Proteomes" id="UP001291623">
    <property type="component" value="Unassembled WGS sequence"/>
</dbReference>
<dbReference type="Gene3D" id="1.20.140.40">
    <property type="entry name" value="Invertase/pectin methylesterase inhibitor family protein"/>
    <property type="match status" value="2"/>
</dbReference>
<organism evidence="5 6">
    <name type="scientific">Anisodus tanguticus</name>
    <dbReference type="NCBI Taxonomy" id="243964"/>
    <lineage>
        <taxon>Eukaryota</taxon>
        <taxon>Viridiplantae</taxon>
        <taxon>Streptophyta</taxon>
        <taxon>Embryophyta</taxon>
        <taxon>Tracheophyta</taxon>
        <taxon>Spermatophyta</taxon>
        <taxon>Magnoliopsida</taxon>
        <taxon>eudicotyledons</taxon>
        <taxon>Gunneridae</taxon>
        <taxon>Pentapetalae</taxon>
        <taxon>asterids</taxon>
        <taxon>lamiids</taxon>
        <taxon>Solanales</taxon>
        <taxon>Solanaceae</taxon>
        <taxon>Solanoideae</taxon>
        <taxon>Hyoscyameae</taxon>
        <taxon>Anisodus</taxon>
    </lineage>
</organism>
<evidence type="ECO:0000259" key="4">
    <source>
        <dbReference type="SMART" id="SM00856"/>
    </source>
</evidence>
<dbReference type="EMBL" id="JAVYJV010000003">
    <property type="protein sequence ID" value="KAK4374033.1"/>
    <property type="molecule type" value="Genomic_DNA"/>
</dbReference>
<name>A0AAE1VKV0_9SOLA</name>
<dbReference type="AlphaFoldDB" id="A0AAE1VKV0"/>
<accession>A0AAE1VKV0</accession>
<dbReference type="InterPro" id="IPR052421">
    <property type="entry name" value="PCW_Enzyme_Inhibitor"/>
</dbReference>
<protein>
    <recommendedName>
        <fullName evidence="4">Pectinesterase inhibitor domain-containing protein</fullName>
    </recommendedName>
</protein>
<dbReference type="Pfam" id="PF04043">
    <property type="entry name" value="PMEI"/>
    <property type="match status" value="2"/>
</dbReference>
<evidence type="ECO:0000256" key="2">
    <source>
        <dbReference type="ARBA" id="ARBA00023157"/>
    </source>
</evidence>
<feature type="domain" description="Pectinesterase inhibitor" evidence="4">
    <location>
        <begin position="67"/>
        <end position="220"/>
    </location>
</feature>
<dbReference type="SUPFAM" id="SSF101148">
    <property type="entry name" value="Plant invertase/pectin methylesterase inhibitor"/>
    <property type="match status" value="2"/>
</dbReference>
<dbReference type="InterPro" id="IPR035513">
    <property type="entry name" value="Invertase/methylesterase_inhib"/>
</dbReference>
<dbReference type="SMART" id="SM00856">
    <property type="entry name" value="PMEI"/>
    <property type="match status" value="1"/>
</dbReference>
<evidence type="ECO:0000313" key="5">
    <source>
        <dbReference type="EMBL" id="KAK4374033.1"/>
    </source>
</evidence>
<gene>
    <name evidence="5" type="ORF">RND71_004710</name>
</gene>
<keyword evidence="1" id="KW-0732">Signal</keyword>
<dbReference type="NCBIfam" id="TIGR01614">
    <property type="entry name" value="PME_inhib"/>
    <property type="match status" value="2"/>
</dbReference>
<keyword evidence="2" id="KW-1015">Disulfide bond</keyword>
<dbReference type="PANTHER" id="PTHR36710">
    <property type="entry name" value="PECTINESTERASE INHIBITOR-LIKE"/>
    <property type="match status" value="1"/>
</dbReference>
<dbReference type="InterPro" id="IPR006501">
    <property type="entry name" value="Pectinesterase_inhib_dom"/>
</dbReference>
<dbReference type="GO" id="GO:0004857">
    <property type="term" value="F:enzyme inhibitor activity"/>
    <property type="evidence" value="ECO:0007669"/>
    <property type="project" value="InterPro"/>
</dbReference>
<sequence>MVRLSQAKASDILNQTKVLLKKIKEPVLKQCLEVCRDNYDMAVFWYSDSIKYIDAGDFDDATSSTSAPMNDADTCDESFTEPPVRKLMITTYVLNLLERDPRSASADKKGLARIMVQLSQAKASDILNQTKVLLKKIKEPVLKQCLEVCRDNYDMAVFWYSDSIKYIDAGDFDDATRCTSAPMNDADTCDESFTEPPVRKSPLKQKTDEFIHFADLTFSFLHQFKKL</sequence>
<dbReference type="CDD" id="cd14859">
    <property type="entry name" value="PMEI_like"/>
    <property type="match status" value="2"/>
</dbReference>
<comment type="similarity">
    <text evidence="3">Belongs to the PMEI family.</text>
</comment>
<reference evidence="5" key="1">
    <citation type="submission" date="2023-12" db="EMBL/GenBank/DDBJ databases">
        <title>Genome assembly of Anisodus tanguticus.</title>
        <authorList>
            <person name="Wang Y.-J."/>
        </authorList>
    </citation>
    <scope>NUCLEOTIDE SEQUENCE</scope>
    <source>
        <strain evidence="5">KB-2021</strain>
        <tissue evidence="5">Leaf</tissue>
    </source>
</reference>
<evidence type="ECO:0000256" key="3">
    <source>
        <dbReference type="ARBA" id="ARBA00038471"/>
    </source>
</evidence>
<evidence type="ECO:0000256" key="1">
    <source>
        <dbReference type="ARBA" id="ARBA00022729"/>
    </source>
</evidence>
<comment type="caution">
    <text evidence="5">The sequence shown here is derived from an EMBL/GenBank/DDBJ whole genome shotgun (WGS) entry which is preliminary data.</text>
</comment>
<dbReference type="PANTHER" id="PTHR36710:SF18">
    <property type="entry name" value="PECTINESTERASE INHIBITOR 5-RELATED"/>
    <property type="match status" value="1"/>
</dbReference>
<keyword evidence="6" id="KW-1185">Reference proteome</keyword>